<organism evidence="3 4">
    <name type="scientific">Paeniglutamicibacter gangotriensis</name>
    <dbReference type="NCBI Taxonomy" id="254787"/>
    <lineage>
        <taxon>Bacteria</taxon>
        <taxon>Bacillati</taxon>
        <taxon>Actinomycetota</taxon>
        <taxon>Actinomycetes</taxon>
        <taxon>Micrococcales</taxon>
        <taxon>Micrococcaceae</taxon>
        <taxon>Paeniglutamicibacter</taxon>
    </lineage>
</organism>
<name>A0A5B0EFD6_9MICC</name>
<dbReference type="Gene3D" id="3.30.450.40">
    <property type="match status" value="1"/>
</dbReference>
<dbReference type="Pfam" id="PF01590">
    <property type="entry name" value="GAF"/>
    <property type="match status" value="1"/>
</dbReference>
<evidence type="ECO:0000313" key="3">
    <source>
        <dbReference type="EMBL" id="KAA0977366.1"/>
    </source>
</evidence>
<dbReference type="InterPro" id="IPR003018">
    <property type="entry name" value="GAF"/>
</dbReference>
<dbReference type="SMART" id="SM00862">
    <property type="entry name" value="Trans_reg_C"/>
    <property type="match status" value="1"/>
</dbReference>
<sequence length="386" mass="40959">MRPHRMEAALAAFEDPAAKARSLVPLHRAWADTAAIPSPVRAVVARSWQRQSLKNPALSPLGTQGITDRRERAAVLTSLVPMLEDRLLQLAADAGNELVISDDEGYVLWVAGPSPIRRRSEDIGFVAGARWRETDVGTNGLGAAMAERTPVQIFGPEHAREEQHTWVCTSAPIIEERTGEPVGAITLSGSYRTAHPHTLALVSATAREAAGLLAARHDRELHALALSAPTPAGRYVLVDAQGWVAASEGFGTGARLRLPGNLVAGACWLPGLGAVVAEPLSGGWLLRGTGVASTASLELRWSPAPVAVIVQAGLRTEIRLSPRHGEILALLIASPGGLDAHQIMERLSHAGTPVTVRAELSRLRAKLGGIIESRPYRLSIPAAILP</sequence>
<gene>
    <name evidence="3" type="ORF">FQ154_08725</name>
</gene>
<dbReference type="GO" id="GO:0003677">
    <property type="term" value="F:DNA binding"/>
    <property type="evidence" value="ECO:0007669"/>
    <property type="project" value="UniProtKB-KW"/>
</dbReference>
<protein>
    <submittedName>
        <fullName evidence="3">GAF domain-containing protein</fullName>
    </submittedName>
</protein>
<feature type="domain" description="OmpR/PhoB-type" evidence="2">
    <location>
        <begin position="315"/>
        <end position="378"/>
    </location>
</feature>
<proteinExistence type="predicted"/>
<accession>A0A5B0EFD6</accession>
<dbReference type="EMBL" id="VOBL01000007">
    <property type="protein sequence ID" value="KAA0977366.1"/>
    <property type="molecule type" value="Genomic_DNA"/>
</dbReference>
<dbReference type="Proteomes" id="UP000323856">
    <property type="component" value="Unassembled WGS sequence"/>
</dbReference>
<keyword evidence="1" id="KW-0238">DNA-binding</keyword>
<comment type="caution">
    <text evidence="3">The sequence shown here is derived from an EMBL/GenBank/DDBJ whole genome shotgun (WGS) entry which is preliminary data.</text>
</comment>
<dbReference type="InterPro" id="IPR029016">
    <property type="entry name" value="GAF-like_dom_sf"/>
</dbReference>
<dbReference type="RefSeq" id="WP_149619395.1">
    <property type="nucleotide sequence ID" value="NZ_JBITUG010000003.1"/>
</dbReference>
<reference evidence="3 4" key="1">
    <citation type="submission" date="2019-07" db="EMBL/GenBank/DDBJ databases">
        <title>Analysis of the biochemical properties, biological activity and biotechnological potential of siderophores and biosurfactants produced by Antarctic psychrotolerant bacteria.</title>
        <authorList>
            <person name="Styczynski M."/>
            <person name="Krucon T."/>
            <person name="Decewicz P."/>
            <person name="Dziewit L."/>
        </authorList>
    </citation>
    <scope>NUCLEOTIDE SEQUENCE [LARGE SCALE GENOMIC DNA]</scope>
    <source>
        <strain evidence="3 4">ANT_H27</strain>
    </source>
</reference>
<dbReference type="InterPro" id="IPR001867">
    <property type="entry name" value="OmpR/PhoB-type_DNA-bd"/>
</dbReference>
<dbReference type="GO" id="GO:0000160">
    <property type="term" value="P:phosphorelay signal transduction system"/>
    <property type="evidence" value="ECO:0007669"/>
    <property type="project" value="InterPro"/>
</dbReference>
<evidence type="ECO:0000256" key="1">
    <source>
        <dbReference type="ARBA" id="ARBA00023125"/>
    </source>
</evidence>
<dbReference type="GO" id="GO:0006355">
    <property type="term" value="P:regulation of DNA-templated transcription"/>
    <property type="evidence" value="ECO:0007669"/>
    <property type="project" value="InterPro"/>
</dbReference>
<evidence type="ECO:0000259" key="2">
    <source>
        <dbReference type="SMART" id="SM00862"/>
    </source>
</evidence>
<evidence type="ECO:0000313" key="4">
    <source>
        <dbReference type="Proteomes" id="UP000323856"/>
    </source>
</evidence>
<dbReference type="AlphaFoldDB" id="A0A5B0EFD6"/>
<dbReference type="OrthoDB" id="3928741at2"/>